<name>A0AA41HC57_9BURK</name>
<dbReference type="RefSeq" id="WP_217942720.1">
    <property type="nucleotide sequence ID" value="NZ_JAHTGR010000006.1"/>
</dbReference>
<reference evidence="2" key="1">
    <citation type="submission" date="2021-07" db="EMBL/GenBank/DDBJ databases">
        <title>Characterization of violacein-producing bacteria and related species.</title>
        <authorList>
            <person name="Wilson H.S."/>
            <person name="De Leon M.E."/>
        </authorList>
    </citation>
    <scope>NUCLEOTIDE SEQUENCE</scope>
    <source>
        <strain evidence="2">HSC-15S17</strain>
    </source>
</reference>
<accession>A0AA41HC57</accession>
<proteinExistence type="predicted"/>
<sequence length="193" mass="21821">MSDAVEPAVRLGEWLVVLATVIGPVAAVQAQKWIERSQAKNSMKEGIFRSLMATRATRLSPEHVQALNMIDIAFYGRLVPGERHQTKDEKNVTRAWHEYFATLAENLGTDASPDEHNRLFRRRDDKFNELLIAIAVAQGYDFEALELRERRYNPEAHNNLENQANAIRSGIEAVLSGRQAIKMEVTNLPPQSN</sequence>
<reference evidence="3" key="2">
    <citation type="submission" date="2022-03" db="EMBL/GenBank/DDBJ databases">
        <title>Genome Encyclopedia of Bacteria and Archaea VI: Functional Genomics of Type Strains.</title>
        <authorList>
            <person name="Whitman W."/>
        </authorList>
    </citation>
    <scope>NUCLEOTIDE SEQUENCE</scope>
    <source>
        <strain evidence="3">HSC-15S17</strain>
    </source>
</reference>
<evidence type="ECO:0000313" key="2">
    <source>
        <dbReference type="EMBL" id="MBV6321934.1"/>
    </source>
</evidence>
<evidence type="ECO:0000313" key="5">
    <source>
        <dbReference type="Proteomes" id="UP001162889"/>
    </source>
</evidence>
<dbReference type="Proteomes" id="UP001155901">
    <property type="component" value="Unassembled WGS sequence"/>
</dbReference>
<feature type="domain" description="DUF6680" evidence="1">
    <location>
        <begin position="11"/>
        <end position="191"/>
    </location>
</feature>
<dbReference type="Pfam" id="PF20385">
    <property type="entry name" value="DUF6680"/>
    <property type="match status" value="1"/>
</dbReference>
<evidence type="ECO:0000313" key="4">
    <source>
        <dbReference type="Proteomes" id="UP001155901"/>
    </source>
</evidence>
<dbReference type="EMBL" id="JAHTGR010000006">
    <property type="protein sequence ID" value="MBV6321934.1"/>
    <property type="molecule type" value="Genomic_DNA"/>
</dbReference>
<evidence type="ECO:0000313" key="3">
    <source>
        <dbReference type="EMBL" id="MCP2007072.1"/>
    </source>
</evidence>
<evidence type="ECO:0000259" key="1">
    <source>
        <dbReference type="Pfam" id="PF20385"/>
    </source>
</evidence>
<protein>
    <submittedName>
        <fullName evidence="2">DsbA family protein</fullName>
    </submittedName>
</protein>
<keyword evidence="5" id="KW-1185">Reference proteome</keyword>
<gene>
    <name evidence="2" type="ORF">KVP70_13380</name>
    <name evidence="3" type="ORF">L1274_000760</name>
</gene>
<comment type="caution">
    <text evidence="2">The sequence shown here is derived from an EMBL/GenBank/DDBJ whole genome shotgun (WGS) entry which is preliminary data.</text>
</comment>
<organism evidence="2 4">
    <name type="scientific">Duganella violaceipulchra</name>
    <dbReference type="NCBI Taxonomy" id="2849652"/>
    <lineage>
        <taxon>Bacteria</taxon>
        <taxon>Pseudomonadati</taxon>
        <taxon>Pseudomonadota</taxon>
        <taxon>Betaproteobacteria</taxon>
        <taxon>Burkholderiales</taxon>
        <taxon>Oxalobacteraceae</taxon>
        <taxon>Telluria group</taxon>
        <taxon>Duganella</taxon>
    </lineage>
</organism>
<dbReference type="AlphaFoldDB" id="A0AA41HC57"/>
<dbReference type="InterPro" id="IPR046502">
    <property type="entry name" value="DUF6680"/>
</dbReference>
<dbReference type="Proteomes" id="UP001162889">
    <property type="component" value="Unassembled WGS sequence"/>
</dbReference>
<dbReference type="EMBL" id="JALJZU010000001">
    <property type="protein sequence ID" value="MCP2007072.1"/>
    <property type="molecule type" value="Genomic_DNA"/>
</dbReference>